<evidence type="ECO:0000256" key="1">
    <source>
        <dbReference type="SAM" id="MobiDB-lite"/>
    </source>
</evidence>
<gene>
    <name evidence="4" type="ORF">CVN68_01295</name>
</gene>
<dbReference type="EMBL" id="CP024923">
    <property type="protein sequence ID" value="ATY30794.1"/>
    <property type="molecule type" value="Genomic_DNA"/>
</dbReference>
<dbReference type="Proteomes" id="UP000229081">
    <property type="component" value="Chromosome"/>
</dbReference>
<dbReference type="RefSeq" id="WP_100280605.1">
    <property type="nucleotide sequence ID" value="NZ_CP024923.1"/>
</dbReference>
<dbReference type="NCBIfam" id="NF033105">
    <property type="entry name" value="bla_subclass_B3"/>
    <property type="match status" value="1"/>
</dbReference>
<dbReference type="AlphaFoldDB" id="A0A2K8MCV6"/>
<accession>A0A2K8MCV6</accession>
<dbReference type="InterPro" id="IPR036866">
    <property type="entry name" value="RibonucZ/Hydroxyglut_hydro"/>
</dbReference>
<evidence type="ECO:0000313" key="4">
    <source>
        <dbReference type="EMBL" id="ATY30794.1"/>
    </source>
</evidence>
<dbReference type="InterPro" id="IPR001279">
    <property type="entry name" value="Metallo-B-lactamas"/>
</dbReference>
<feature type="signal peptide" evidence="2">
    <location>
        <begin position="1"/>
        <end position="20"/>
    </location>
</feature>
<feature type="domain" description="Metallo-beta-lactamase" evidence="3">
    <location>
        <begin position="59"/>
        <end position="250"/>
    </location>
</feature>
<evidence type="ECO:0000256" key="2">
    <source>
        <dbReference type="SAM" id="SignalP"/>
    </source>
</evidence>
<dbReference type="SUPFAM" id="SSF56281">
    <property type="entry name" value="Metallo-hydrolase/oxidoreductase"/>
    <property type="match status" value="1"/>
</dbReference>
<dbReference type="Gene3D" id="3.60.15.10">
    <property type="entry name" value="Ribonuclease Z/Hydroxyacylglutathione hydrolase-like"/>
    <property type="match status" value="1"/>
</dbReference>
<feature type="chain" id="PRO_5014765479" evidence="2">
    <location>
        <begin position="21"/>
        <end position="302"/>
    </location>
</feature>
<protein>
    <submittedName>
        <fullName evidence="4">Subclass B3 metallo-beta-lactamase</fullName>
    </submittedName>
</protein>
<keyword evidence="5" id="KW-1185">Reference proteome</keyword>
<feature type="compositionally biased region" description="Basic and acidic residues" evidence="1">
    <location>
        <begin position="256"/>
        <end position="265"/>
    </location>
</feature>
<dbReference type="PANTHER" id="PTHR42951">
    <property type="entry name" value="METALLO-BETA-LACTAMASE DOMAIN-CONTAINING"/>
    <property type="match status" value="1"/>
</dbReference>
<feature type="region of interest" description="Disordered" evidence="1">
    <location>
        <begin position="248"/>
        <end position="278"/>
    </location>
</feature>
<dbReference type="NCBIfam" id="NF012229">
    <property type="entry name" value="bla_class_B_core"/>
    <property type="match status" value="1"/>
</dbReference>
<keyword evidence="2" id="KW-0732">Signal</keyword>
<dbReference type="KEGG" id="sphc:CVN68_01295"/>
<evidence type="ECO:0000313" key="5">
    <source>
        <dbReference type="Proteomes" id="UP000229081"/>
    </source>
</evidence>
<name>A0A2K8MCV6_9SPHN</name>
<dbReference type="SMART" id="SM00849">
    <property type="entry name" value="Lactamase_B"/>
    <property type="match status" value="1"/>
</dbReference>
<dbReference type="PANTHER" id="PTHR42951:SF17">
    <property type="entry name" value="METALLO-BETA-LACTAMASE DOMAIN-CONTAINING PROTEIN"/>
    <property type="match status" value="1"/>
</dbReference>
<sequence length="302" mass="32401">MKPGRVALAATLFALSPATAQEADDPLLRPIAPESAAKWLGPQAPIRVFGNFHLVGFEGLNVGLIDTGAGLILIDGAVPQGVRAIEANIRKLGFRVEDVKYILSTEPHYDHAGGIAALARDSGATVVAGAAAAAVLRGGTDPLDAQARWLTPFPAVSRLRTVRDGERIRLGAVTVTARATPGHTRGSTSWTWRSCEGRQCRTIVFAASFNPAAPQDYRFSDPGHAWLVASFRRTFAIMRRMPCDILISAHPSQSGGDEKRRRFDQGAKPNPFIDPGACRTYAGDFAAALDERLEQERAPLAK</sequence>
<dbReference type="Pfam" id="PF00753">
    <property type="entry name" value="Lactamase_B"/>
    <property type="match status" value="1"/>
</dbReference>
<dbReference type="OrthoDB" id="9773738at2"/>
<evidence type="ECO:0000259" key="3">
    <source>
        <dbReference type="SMART" id="SM00849"/>
    </source>
</evidence>
<reference evidence="4 5" key="1">
    <citation type="submission" date="2017-11" db="EMBL/GenBank/DDBJ databases">
        <title>Complete genome sequence of Sphingomonas sp. Strain Cra20, a psychrotolerant potential plant growth promoting rhizobacteria.</title>
        <authorList>
            <person name="Luo Y."/>
        </authorList>
    </citation>
    <scope>NUCLEOTIDE SEQUENCE [LARGE SCALE GENOMIC DNA]</scope>
    <source>
        <strain evidence="4 5">Cra20</strain>
    </source>
</reference>
<proteinExistence type="predicted"/>
<dbReference type="InterPro" id="IPR050855">
    <property type="entry name" value="NDM-1-like"/>
</dbReference>
<organism evidence="4 5">
    <name type="scientific">Sphingomonas psychrotolerans</name>
    <dbReference type="NCBI Taxonomy" id="1327635"/>
    <lineage>
        <taxon>Bacteria</taxon>
        <taxon>Pseudomonadati</taxon>
        <taxon>Pseudomonadota</taxon>
        <taxon>Alphaproteobacteria</taxon>
        <taxon>Sphingomonadales</taxon>
        <taxon>Sphingomonadaceae</taxon>
        <taxon>Sphingomonas</taxon>
    </lineage>
</organism>